<sequence length="114" mass="12266">MMWNPSQKTDRVASIRSVEFKYIKNTSSPQYLILKLILFPISTTTTALCIVNMKTTILAIVASITALAAATPAPQTAPTLIFYCFTAPGVAPPSPCTARKESLSRVSSDPSTKT</sequence>
<proteinExistence type="predicted"/>
<name>A0A6A6RH92_9PLEO</name>
<gene>
    <name evidence="3" type="ORF">P280DRAFT_259950</name>
</gene>
<accession>A0A6A6RH92</accession>
<evidence type="ECO:0000256" key="2">
    <source>
        <dbReference type="SAM" id="Phobius"/>
    </source>
</evidence>
<keyword evidence="2" id="KW-0812">Transmembrane</keyword>
<evidence type="ECO:0000313" key="3">
    <source>
        <dbReference type="EMBL" id="KAF2634417.1"/>
    </source>
</evidence>
<evidence type="ECO:0000256" key="1">
    <source>
        <dbReference type="SAM" id="MobiDB-lite"/>
    </source>
</evidence>
<keyword evidence="2" id="KW-0472">Membrane</keyword>
<keyword evidence="2" id="KW-1133">Transmembrane helix</keyword>
<dbReference type="EMBL" id="MU006831">
    <property type="protein sequence ID" value="KAF2634417.1"/>
    <property type="molecule type" value="Genomic_DNA"/>
</dbReference>
<feature type="compositionally biased region" description="Polar residues" evidence="1">
    <location>
        <begin position="104"/>
        <end position="114"/>
    </location>
</feature>
<feature type="transmembrane region" description="Helical" evidence="2">
    <location>
        <begin position="31"/>
        <end position="51"/>
    </location>
</feature>
<keyword evidence="4" id="KW-1185">Reference proteome</keyword>
<feature type="region of interest" description="Disordered" evidence="1">
    <location>
        <begin position="95"/>
        <end position="114"/>
    </location>
</feature>
<evidence type="ECO:0000313" key="4">
    <source>
        <dbReference type="Proteomes" id="UP000799753"/>
    </source>
</evidence>
<organism evidence="3 4">
    <name type="scientific">Massarina eburnea CBS 473.64</name>
    <dbReference type="NCBI Taxonomy" id="1395130"/>
    <lineage>
        <taxon>Eukaryota</taxon>
        <taxon>Fungi</taxon>
        <taxon>Dikarya</taxon>
        <taxon>Ascomycota</taxon>
        <taxon>Pezizomycotina</taxon>
        <taxon>Dothideomycetes</taxon>
        <taxon>Pleosporomycetidae</taxon>
        <taxon>Pleosporales</taxon>
        <taxon>Massarineae</taxon>
        <taxon>Massarinaceae</taxon>
        <taxon>Massarina</taxon>
    </lineage>
</organism>
<reference evidence="3" key="1">
    <citation type="journal article" date="2020" name="Stud. Mycol.">
        <title>101 Dothideomycetes genomes: a test case for predicting lifestyles and emergence of pathogens.</title>
        <authorList>
            <person name="Haridas S."/>
            <person name="Albert R."/>
            <person name="Binder M."/>
            <person name="Bloem J."/>
            <person name="Labutti K."/>
            <person name="Salamov A."/>
            <person name="Andreopoulos B."/>
            <person name="Baker S."/>
            <person name="Barry K."/>
            <person name="Bills G."/>
            <person name="Bluhm B."/>
            <person name="Cannon C."/>
            <person name="Castanera R."/>
            <person name="Culley D."/>
            <person name="Daum C."/>
            <person name="Ezra D."/>
            <person name="Gonzalez J."/>
            <person name="Henrissat B."/>
            <person name="Kuo A."/>
            <person name="Liang C."/>
            <person name="Lipzen A."/>
            <person name="Lutzoni F."/>
            <person name="Magnuson J."/>
            <person name="Mondo S."/>
            <person name="Nolan M."/>
            <person name="Ohm R."/>
            <person name="Pangilinan J."/>
            <person name="Park H.-J."/>
            <person name="Ramirez L."/>
            <person name="Alfaro M."/>
            <person name="Sun H."/>
            <person name="Tritt A."/>
            <person name="Yoshinaga Y."/>
            <person name="Zwiers L.-H."/>
            <person name="Turgeon B."/>
            <person name="Goodwin S."/>
            <person name="Spatafora J."/>
            <person name="Crous P."/>
            <person name="Grigoriev I."/>
        </authorList>
    </citation>
    <scope>NUCLEOTIDE SEQUENCE</scope>
    <source>
        <strain evidence="3">CBS 473.64</strain>
    </source>
</reference>
<protein>
    <submittedName>
        <fullName evidence="3">Uncharacterized protein</fullName>
    </submittedName>
</protein>
<dbReference type="Proteomes" id="UP000799753">
    <property type="component" value="Unassembled WGS sequence"/>
</dbReference>
<dbReference type="AlphaFoldDB" id="A0A6A6RH92"/>